<proteinExistence type="predicted"/>
<accession>A0A0W0U2Z2</accession>
<dbReference type="EMBL" id="LNYC01000020">
    <property type="protein sequence ID" value="KTD02386.1"/>
    <property type="molecule type" value="Genomic_DNA"/>
</dbReference>
<sequence length="154" mass="17342">MDARKTLMAAVLMTAATVANSKNLNSYSELVASLRAGIPVNAVIDVDKCHFANNEPDPWEMKTLGARFNVIYERTGKDIERQQKMRLVATAEEGYVGWESMYIMRTLFRIFEDGTTEVIRQDIDPKTFKVTQKALLFCRLSHDASTGVTLTTTE</sequence>
<name>A0A0W0U2Z2_9GAMM</name>
<evidence type="ECO:0000313" key="2">
    <source>
        <dbReference type="Proteomes" id="UP000054785"/>
    </source>
</evidence>
<evidence type="ECO:0000313" key="1">
    <source>
        <dbReference type="EMBL" id="KTD02386.1"/>
    </source>
</evidence>
<reference evidence="1 2" key="1">
    <citation type="submission" date="2015-11" db="EMBL/GenBank/DDBJ databases">
        <title>Genomic analysis of 38 Legionella species identifies large and diverse effector repertoires.</title>
        <authorList>
            <person name="Burstein D."/>
            <person name="Amaro F."/>
            <person name="Zusman T."/>
            <person name="Lifshitz Z."/>
            <person name="Cohen O."/>
            <person name="Gilbert J.A."/>
            <person name="Pupko T."/>
            <person name="Shuman H.A."/>
            <person name="Segal G."/>
        </authorList>
    </citation>
    <scope>NUCLEOTIDE SEQUENCE [LARGE SCALE GENOMIC DNA]</scope>
    <source>
        <strain evidence="1 2">ATCC 49504</strain>
    </source>
</reference>
<dbReference type="Proteomes" id="UP000054785">
    <property type="component" value="Unassembled WGS sequence"/>
</dbReference>
<comment type="caution">
    <text evidence="1">The sequence shown here is derived from an EMBL/GenBank/DDBJ whole genome shotgun (WGS) entry which is preliminary data.</text>
</comment>
<organism evidence="1 2">
    <name type="scientific">Legionella geestiana</name>
    <dbReference type="NCBI Taxonomy" id="45065"/>
    <lineage>
        <taxon>Bacteria</taxon>
        <taxon>Pseudomonadati</taxon>
        <taxon>Pseudomonadota</taxon>
        <taxon>Gammaproteobacteria</taxon>
        <taxon>Legionellales</taxon>
        <taxon>Legionellaceae</taxon>
        <taxon>Legionella</taxon>
    </lineage>
</organism>
<protein>
    <submittedName>
        <fullName evidence="1">Uncharacterized protein</fullName>
    </submittedName>
</protein>
<dbReference type="RefSeq" id="WP_028385862.1">
    <property type="nucleotide sequence ID" value="NZ_CAAAHN010000009.1"/>
</dbReference>
<keyword evidence="2" id="KW-1185">Reference proteome</keyword>
<gene>
    <name evidence="1" type="ORF">Lgee_0715</name>
</gene>
<dbReference type="STRING" id="45065.Lgee_0715"/>
<dbReference type="AlphaFoldDB" id="A0A0W0U2Z2"/>
<dbReference type="PATRIC" id="fig|45065.4.peg.760"/>